<gene>
    <name evidence="3" type="ORF">PPSIR1_38611</name>
</gene>
<dbReference type="RefSeq" id="WP_006973090.1">
    <property type="nucleotide sequence ID" value="NZ_ABCS01000041.1"/>
</dbReference>
<dbReference type="AlphaFoldDB" id="A6G8P5"/>
<evidence type="ECO:0000313" key="3">
    <source>
        <dbReference type="EMBL" id="EDM77705.1"/>
    </source>
</evidence>
<dbReference type="EMBL" id="ABCS01000041">
    <property type="protein sequence ID" value="EDM77705.1"/>
    <property type="molecule type" value="Genomic_DNA"/>
</dbReference>
<protein>
    <recommendedName>
        <fullName evidence="5">Lipoprotein</fullName>
    </recommendedName>
</protein>
<dbReference type="Proteomes" id="UP000005801">
    <property type="component" value="Unassembled WGS sequence"/>
</dbReference>
<reference evidence="3 4" key="1">
    <citation type="submission" date="2007-06" db="EMBL/GenBank/DDBJ databases">
        <authorList>
            <person name="Shimkets L."/>
            <person name="Ferriera S."/>
            <person name="Johnson J."/>
            <person name="Kravitz S."/>
            <person name="Beeson K."/>
            <person name="Sutton G."/>
            <person name="Rogers Y.-H."/>
            <person name="Friedman R."/>
            <person name="Frazier M."/>
            <person name="Venter J.C."/>
        </authorList>
    </citation>
    <scope>NUCLEOTIDE SEQUENCE [LARGE SCALE GENOMIC DNA]</scope>
    <source>
        <strain evidence="3 4">SIR-1</strain>
    </source>
</reference>
<organism evidence="3 4">
    <name type="scientific">Plesiocystis pacifica SIR-1</name>
    <dbReference type="NCBI Taxonomy" id="391625"/>
    <lineage>
        <taxon>Bacteria</taxon>
        <taxon>Pseudomonadati</taxon>
        <taxon>Myxococcota</taxon>
        <taxon>Polyangia</taxon>
        <taxon>Nannocystales</taxon>
        <taxon>Nannocystaceae</taxon>
        <taxon>Plesiocystis</taxon>
    </lineage>
</organism>
<feature type="chain" id="PRO_5002695252" description="Lipoprotein" evidence="2">
    <location>
        <begin position="31"/>
        <end position="313"/>
    </location>
</feature>
<evidence type="ECO:0008006" key="5">
    <source>
        <dbReference type="Google" id="ProtNLM"/>
    </source>
</evidence>
<dbReference type="STRING" id="391625.PPSIR1_38611"/>
<evidence type="ECO:0000256" key="1">
    <source>
        <dbReference type="SAM" id="MobiDB-lite"/>
    </source>
</evidence>
<keyword evidence="2" id="KW-0732">Signal</keyword>
<keyword evidence="4" id="KW-1185">Reference proteome</keyword>
<evidence type="ECO:0000256" key="2">
    <source>
        <dbReference type="SAM" id="SignalP"/>
    </source>
</evidence>
<evidence type="ECO:0000313" key="4">
    <source>
        <dbReference type="Proteomes" id="UP000005801"/>
    </source>
</evidence>
<comment type="caution">
    <text evidence="3">The sequence shown here is derived from an EMBL/GenBank/DDBJ whole genome shotgun (WGS) entry which is preliminary data.</text>
</comment>
<feature type="region of interest" description="Disordered" evidence="1">
    <location>
        <begin position="36"/>
        <end position="62"/>
    </location>
</feature>
<proteinExistence type="predicted"/>
<feature type="signal peptide" evidence="2">
    <location>
        <begin position="1"/>
        <end position="30"/>
    </location>
</feature>
<sequence>MSGAAPTAARPRGPRFAASALLAWALPCLACIPTGETEAEPGPEPAAEPARAKQGAPTPPTTVPVELGAALGGTLDGHAPATGRYTATQRLSQAKFITYEHTVGGSRTISMIAVLDADGRAGLCAATQERSRTSKSRFITESGEHEVDEDGRWYRQGFAGTWAPDPDGPGFVLVDLRYAPEVCDRLEADQALPPAEDPSETSAEAERLRCTLLAANTKLPAPALACQVRSGALAPFAVGLGRSDRAGAAWVYRQDPSSRAPEPRPEDFEPWIFLGVDGALEVISEDHRDGVSLRFETQRALRGDALRDPSPRE</sequence>
<accession>A6G8P5</accession>
<name>A6G8P5_9BACT</name>